<sequence>WGEKTKSSSMPLPDHIFTSGQVGFDYMSGAGYPEDRLFVCGGLRYDDLRKKSHLISSKKELRYQYNISNKKKLFFVATTPIIYETIAMLSSLYQALEDQEKDFTEFYIVIKHHPNTRYMQDYRNKTNEIIDSWRKIVTHEIIWDSINVHEYIKMSDVIITSGGTIPLEAMIIGVASILYSAKLNFNHNPLQNYPNSALFVNDNKSMSSAIKKVVNNELKIGFKNNWVKP</sequence>
<organism evidence="1">
    <name type="scientific">marine metagenome</name>
    <dbReference type="NCBI Taxonomy" id="408172"/>
    <lineage>
        <taxon>unclassified sequences</taxon>
        <taxon>metagenomes</taxon>
        <taxon>ecological metagenomes</taxon>
    </lineage>
</organism>
<feature type="non-terminal residue" evidence="1">
    <location>
        <position position="1"/>
    </location>
</feature>
<dbReference type="AlphaFoldDB" id="A0A383EYV0"/>
<protein>
    <recommendedName>
        <fullName evidence="2">UDP-N-acetylglucosamine 2-epimerase domain-containing protein</fullName>
    </recommendedName>
</protein>
<feature type="non-terminal residue" evidence="1">
    <location>
        <position position="229"/>
    </location>
</feature>
<reference evidence="1" key="1">
    <citation type="submission" date="2018-05" db="EMBL/GenBank/DDBJ databases">
        <authorList>
            <person name="Lanie J.A."/>
            <person name="Ng W.-L."/>
            <person name="Kazmierczak K.M."/>
            <person name="Andrzejewski T.M."/>
            <person name="Davidsen T.M."/>
            <person name="Wayne K.J."/>
            <person name="Tettelin H."/>
            <person name="Glass J.I."/>
            <person name="Rusch D."/>
            <person name="Podicherti R."/>
            <person name="Tsui H.-C.T."/>
            <person name="Winkler M.E."/>
        </authorList>
    </citation>
    <scope>NUCLEOTIDE SEQUENCE</scope>
</reference>
<dbReference type="Gene3D" id="3.40.50.2000">
    <property type="entry name" value="Glycogen Phosphorylase B"/>
    <property type="match status" value="2"/>
</dbReference>
<evidence type="ECO:0000313" key="1">
    <source>
        <dbReference type="EMBL" id="SVE61288.1"/>
    </source>
</evidence>
<dbReference type="SUPFAM" id="SSF53756">
    <property type="entry name" value="UDP-Glycosyltransferase/glycogen phosphorylase"/>
    <property type="match status" value="1"/>
</dbReference>
<name>A0A383EYV0_9ZZZZ</name>
<accession>A0A383EYV0</accession>
<proteinExistence type="predicted"/>
<gene>
    <name evidence="1" type="ORF">METZ01_LOCUS514142</name>
</gene>
<dbReference type="EMBL" id="UINC01229535">
    <property type="protein sequence ID" value="SVE61288.1"/>
    <property type="molecule type" value="Genomic_DNA"/>
</dbReference>
<evidence type="ECO:0008006" key="2">
    <source>
        <dbReference type="Google" id="ProtNLM"/>
    </source>
</evidence>